<dbReference type="EMBL" id="CM046106">
    <property type="protein sequence ID" value="KAI8435896.1"/>
    <property type="molecule type" value="Genomic_DNA"/>
</dbReference>
<comment type="caution">
    <text evidence="1">The sequence shown here is derived from an EMBL/GenBank/DDBJ whole genome shotgun (WGS) entry which is preliminary data.</text>
</comment>
<evidence type="ECO:0000313" key="2">
    <source>
        <dbReference type="Proteomes" id="UP001064048"/>
    </source>
</evidence>
<name>A0ACC0KH78_CHOFU</name>
<dbReference type="Proteomes" id="UP001064048">
    <property type="component" value="Chromosome 6"/>
</dbReference>
<accession>A0ACC0KH78</accession>
<gene>
    <name evidence="1" type="ORF">MSG28_004089</name>
</gene>
<proteinExistence type="predicted"/>
<sequence>MRWRPRAAPTRAKERANISFFIFIMFFAVFGVIILTELLLLERPPVNSARSRYSDALQVSRETISKIEKERKSVLVPKKCDVSR</sequence>
<reference evidence="1 2" key="1">
    <citation type="journal article" date="2022" name="Genome Biol. Evol.">
        <title>The Spruce Budworm Genome: Reconstructing the Evolutionary History of Antifreeze Proteins.</title>
        <authorList>
            <person name="Beliveau C."/>
            <person name="Gagne P."/>
            <person name="Picq S."/>
            <person name="Vernygora O."/>
            <person name="Keeling C.I."/>
            <person name="Pinkney K."/>
            <person name="Doucet D."/>
            <person name="Wen F."/>
            <person name="Johnston J.S."/>
            <person name="Maaroufi H."/>
            <person name="Boyle B."/>
            <person name="Laroche J."/>
            <person name="Dewar K."/>
            <person name="Juretic N."/>
            <person name="Blackburn G."/>
            <person name="Nisole A."/>
            <person name="Brunet B."/>
            <person name="Brandao M."/>
            <person name="Lumley L."/>
            <person name="Duan J."/>
            <person name="Quan G."/>
            <person name="Lucarotti C.J."/>
            <person name="Roe A.D."/>
            <person name="Sperling F.A.H."/>
            <person name="Levesque R.C."/>
            <person name="Cusson M."/>
        </authorList>
    </citation>
    <scope>NUCLEOTIDE SEQUENCE [LARGE SCALE GENOMIC DNA]</scope>
    <source>
        <strain evidence="1">Glfc:IPQL:Cfum</strain>
    </source>
</reference>
<evidence type="ECO:0000313" key="1">
    <source>
        <dbReference type="EMBL" id="KAI8435896.1"/>
    </source>
</evidence>
<protein>
    <submittedName>
        <fullName evidence="1">Uncharacterized protein</fullName>
    </submittedName>
</protein>
<keyword evidence="2" id="KW-1185">Reference proteome</keyword>
<organism evidence="1 2">
    <name type="scientific">Choristoneura fumiferana</name>
    <name type="common">Spruce budworm moth</name>
    <name type="synonym">Archips fumiferana</name>
    <dbReference type="NCBI Taxonomy" id="7141"/>
    <lineage>
        <taxon>Eukaryota</taxon>
        <taxon>Metazoa</taxon>
        <taxon>Ecdysozoa</taxon>
        <taxon>Arthropoda</taxon>
        <taxon>Hexapoda</taxon>
        <taxon>Insecta</taxon>
        <taxon>Pterygota</taxon>
        <taxon>Neoptera</taxon>
        <taxon>Endopterygota</taxon>
        <taxon>Lepidoptera</taxon>
        <taxon>Glossata</taxon>
        <taxon>Ditrysia</taxon>
        <taxon>Tortricoidea</taxon>
        <taxon>Tortricidae</taxon>
        <taxon>Tortricinae</taxon>
        <taxon>Choristoneura</taxon>
    </lineage>
</organism>